<sequence>MKSIMKKAAVGIITLALAFTVVFNTVASAEAAGPQPYPWSKVTGGTTGDYIADSYENIATGHVFESVTQERLLDILSSKGNYYIVFASPKLKTSQAVLSTINAQAKKDGITKIYHFDPFIDGYQIDITKSDSLFKAANGTSVNQLWTRITDLLPSEEAIANYTSDDTLLFSYNGGSSPKINAYYSLKDTEGFKTAAAAAGIAKVFRGGQSAGSVVAAGIRTDFEFFQRVYNASATYFNYNNGTPDPLGNRTGAAATEIFTDDDEKGFALHQVNFAELINLLNSPGDHLIFFGASWCHNTQAIIGSVARKAKDYGYQKIYVYDTTQGNQLTFGTGNDINKVTAISNAFNSRNNVVTTNGNGNISYLYGELAKYFGNFITENNSRQNNSISYYPNGNLAGTATSTAPWLSGDNLNAIRLQLPFLISYNKDKAEPVTKQWLHKNAANDGTYTEYMLELAWVLKTPSAAAAEGSVDGLSKVDFASEAVAALDKVLKPDKYGISLSKTGKYTFPSASVGYPAQKAYGVTVKNTGGPTGKLTVALSGSGSKYFTLSKASISSIVPSGSDSFTIKPKTGLSAGTYKAVVTVTGSNEISKSFNVSFTVKR</sequence>
<gene>
    <name evidence="2" type="ORF">SAMN02745136_03596</name>
</gene>
<dbReference type="EMBL" id="FRAC01000019">
    <property type="protein sequence ID" value="SHK89127.1"/>
    <property type="molecule type" value="Genomic_DNA"/>
</dbReference>
<accession>A0A1M6W5X0</accession>
<feature type="chain" id="PRO_5038577662" evidence="1">
    <location>
        <begin position="32"/>
        <end position="602"/>
    </location>
</feature>
<feature type="signal peptide" evidence="1">
    <location>
        <begin position="1"/>
        <end position="31"/>
    </location>
</feature>
<organism evidence="2 3">
    <name type="scientific">Anaerocolumna jejuensis DSM 15929</name>
    <dbReference type="NCBI Taxonomy" id="1121322"/>
    <lineage>
        <taxon>Bacteria</taxon>
        <taxon>Bacillati</taxon>
        <taxon>Bacillota</taxon>
        <taxon>Clostridia</taxon>
        <taxon>Lachnospirales</taxon>
        <taxon>Lachnospiraceae</taxon>
        <taxon>Anaerocolumna</taxon>
    </lineage>
</organism>
<dbReference type="RefSeq" id="WP_073278227.1">
    <property type="nucleotide sequence ID" value="NZ_FRAC01000019.1"/>
</dbReference>
<dbReference type="STRING" id="1121322.SAMN02745136_03596"/>
<evidence type="ECO:0000256" key="1">
    <source>
        <dbReference type="SAM" id="SignalP"/>
    </source>
</evidence>
<keyword evidence="3" id="KW-1185">Reference proteome</keyword>
<protein>
    <submittedName>
        <fullName evidence="2">Uncharacterized protein</fullName>
    </submittedName>
</protein>
<proteinExistence type="predicted"/>
<keyword evidence="1" id="KW-0732">Signal</keyword>
<evidence type="ECO:0000313" key="2">
    <source>
        <dbReference type="EMBL" id="SHK89127.1"/>
    </source>
</evidence>
<dbReference type="AlphaFoldDB" id="A0A1M6W5X0"/>
<dbReference type="OrthoDB" id="1703838at2"/>
<name>A0A1M6W5X0_9FIRM</name>
<evidence type="ECO:0000313" key="3">
    <source>
        <dbReference type="Proteomes" id="UP000184386"/>
    </source>
</evidence>
<reference evidence="2 3" key="1">
    <citation type="submission" date="2016-11" db="EMBL/GenBank/DDBJ databases">
        <authorList>
            <person name="Jaros S."/>
            <person name="Januszkiewicz K."/>
            <person name="Wedrychowicz H."/>
        </authorList>
    </citation>
    <scope>NUCLEOTIDE SEQUENCE [LARGE SCALE GENOMIC DNA]</scope>
    <source>
        <strain evidence="2 3">DSM 15929</strain>
    </source>
</reference>
<dbReference type="Proteomes" id="UP000184386">
    <property type="component" value="Unassembled WGS sequence"/>
</dbReference>